<gene>
    <name evidence="1" type="ORF">A2755_02945</name>
</gene>
<dbReference type="AlphaFoldDB" id="A0A1F8DRV0"/>
<sequence length="158" mass="18106">MKKIISASLLIFFLATQTLPQEKEEEGKVIERVAHLTLSLALPLISSTAEYHNQRWGLDGYSDHHSRTWHDWQFMERVTAIGLGVSIALHSDFEPLQAMKDLLLSGILFWTTYDISLNKQRGLTAFYVSRNSGSRMEELNLLKIPIFIVAIAWYLDLL</sequence>
<reference evidence="1 2" key="1">
    <citation type="journal article" date="2016" name="Nat. Commun.">
        <title>Thousands of microbial genomes shed light on interconnected biogeochemical processes in an aquifer system.</title>
        <authorList>
            <person name="Anantharaman K."/>
            <person name="Brown C.T."/>
            <person name="Hug L.A."/>
            <person name="Sharon I."/>
            <person name="Castelle C.J."/>
            <person name="Probst A.J."/>
            <person name="Thomas B.C."/>
            <person name="Singh A."/>
            <person name="Wilkins M.J."/>
            <person name="Karaoz U."/>
            <person name="Brodie E.L."/>
            <person name="Williams K.H."/>
            <person name="Hubbard S.S."/>
            <person name="Banfield J.F."/>
        </authorList>
    </citation>
    <scope>NUCLEOTIDE SEQUENCE [LARGE SCALE GENOMIC DNA]</scope>
</reference>
<dbReference type="EMBL" id="MGIP01000011">
    <property type="protein sequence ID" value="OGM91324.1"/>
    <property type="molecule type" value="Genomic_DNA"/>
</dbReference>
<evidence type="ECO:0000313" key="1">
    <source>
        <dbReference type="EMBL" id="OGM91324.1"/>
    </source>
</evidence>
<evidence type="ECO:0000313" key="2">
    <source>
        <dbReference type="Proteomes" id="UP000177029"/>
    </source>
</evidence>
<organism evidence="1 2">
    <name type="scientific">Candidatus Wolfebacteria bacterium RIFCSPHIGHO2_01_FULL_48_22</name>
    <dbReference type="NCBI Taxonomy" id="1802555"/>
    <lineage>
        <taxon>Bacteria</taxon>
        <taxon>Candidatus Wolfeibacteriota</taxon>
    </lineage>
</organism>
<comment type="caution">
    <text evidence="1">The sequence shown here is derived from an EMBL/GenBank/DDBJ whole genome shotgun (WGS) entry which is preliminary data.</text>
</comment>
<accession>A0A1F8DRV0</accession>
<protein>
    <submittedName>
        <fullName evidence="1">Uncharacterized protein</fullName>
    </submittedName>
</protein>
<dbReference type="STRING" id="1802555.A2755_02945"/>
<name>A0A1F8DRV0_9BACT</name>
<dbReference type="Proteomes" id="UP000177029">
    <property type="component" value="Unassembled WGS sequence"/>
</dbReference>
<proteinExistence type="predicted"/>